<gene>
    <name evidence="3" type="ORF">GTO87_00865</name>
</gene>
<dbReference type="AlphaFoldDB" id="A0A7H9EHX9"/>
<dbReference type="Proteomes" id="UP000510886">
    <property type="component" value="Chromosome"/>
</dbReference>
<dbReference type="KEGG" id="lsw:GTO87_00865"/>
<name>A0A7H9EHX9_9LACO</name>
<sequence>MRKSKLLIVLLSGLLLAGCGKSTDTKHDTQTTASKTEKKASTEQKQASSSTSQTSSSEATSSSAATTDEDSKRLVDLGQQLKQKLGANEKFPTAHLINGVENARYSGDQNNYTVDFYGHNRGVALNDSRLNDSQPFLTLSKKTYGSRTEATATIKYSDGKAEVKLPHVDLGYNIVGTVNSGAGQRYLHWNEGRWSLGVRGSAVAGQDPKKTARKVVALTQAYALPVPETRGAGTFEVDNGGTISWVKGNAVYTLKSKNYQALIVSAASLK</sequence>
<evidence type="ECO:0000256" key="1">
    <source>
        <dbReference type="SAM" id="MobiDB-lite"/>
    </source>
</evidence>
<evidence type="ECO:0008006" key="5">
    <source>
        <dbReference type="Google" id="ProtNLM"/>
    </source>
</evidence>
<dbReference type="RefSeq" id="WP_180849158.1">
    <property type="nucleotide sequence ID" value="NZ_CP047418.1"/>
</dbReference>
<feature type="compositionally biased region" description="Basic and acidic residues" evidence="1">
    <location>
        <begin position="23"/>
        <end position="42"/>
    </location>
</feature>
<evidence type="ECO:0000256" key="2">
    <source>
        <dbReference type="SAM" id="SignalP"/>
    </source>
</evidence>
<dbReference type="PROSITE" id="PS51257">
    <property type="entry name" value="PROKAR_LIPOPROTEIN"/>
    <property type="match status" value="1"/>
</dbReference>
<accession>A0A7H9EHX9</accession>
<feature type="compositionally biased region" description="Low complexity" evidence="1">
    <location>
        <begin position="43"/>
        <end position="66"/>
    </location>
</feature>
<protein>
    <recommendedName>
        <fullName evidence="5">Lipoprotein</fullName>
    </recommendedName>
</protein>
<organism evidence="3 4">
    <name type="scientific">Ligilactobacillus saerimneri</name>
    <dbReference type="NCBI Taxonomy" id="228229"/>
    <lineage>
        <taxon>Bacteria</taxon>
        <taxon>Bacillati</taxon>
        <taxon>Bacillota</taxon>
        <taxon>Bacilli</taxon>
        <taxon>Lactobacillales</taxon>
        <taxon>Lactobacillaceae</taxon>
        <taxon>Ligilactobacillus</taxon>
    </lineage>
</organism>
<proteinExistence type="predicted"/>
<keyword evidence="2" id="KW-0732">Signal</keyword>
<evidence type="ECO:0000313" key="3">
    <source>
        <dbReference type="EMBL" id="QLL77308.1"/>
    </source>
</evidence>
<feature type="region of interest" description="Disordered" evidence="1">
    <location>
        <begin position="21"/>
        <end position="72"/>
    </location>
</feature>
<evidence type="ECO:0000313" key="4">
    <source>
        <dbReference type="Proteomes" id="UP000510886"/>
    </source>
</evidence>
<reference evidence="3 4" key="1">
    <citation type="submission" date="2020-01" db="EMBL/GenBank/DDBJ databases">
        <title>Complete and circular genome sequences of six lactobacillus isolates from horses.</title>
        <authorList>
            <person name="Hassan H.M."/>
        </authorList>
    </citation>
    <scope>NUCLEOTIDE SEQUENCE [LARGE SCALE GENOMIC DNA]</scope>
    <source>
        <strain evidence="3 4">1A</strain>
    </source>
</reference>
<feature type="signal peptide" evidence="2">
    <location>
        <begin position="1"/>
        <end position="17"/>
    </location>
</feature>
<dbReference type="EMBL" id="CP047418">
    <property type="protein sequence ID" value="QLL77308.1"/>
    <property type="molecule type" value="Genomic_DNA"/>
</dbReference>
<feature type="chain" id="PRO_5039171558" description="Lipoprotein" evidence="2">
    <location>
        <begin position="18"/>
        <end position="270"/>
    </location>
</feature>